<comment type="caution">
    <text evidence="1">The sequence shown here is derived from an EMBL/GenBank/DDBJ whole genome shotgun (WGS) entry which is preliminary data.</text>
</comment>
<dbReference type="Proteomes" id="UP001174934">
    <property type="component" value="Unassembled WGS sequence"/>
</dbReference>
<protein>
    <submittedName>
        <fullName evidence="1">Uncharacterized protein</fullName>
    </submittedName>
</protein>
<name>A0AA39X8K3_9PEZI</name>
<dbReference type="EMBL" id="JAULSR010000002">
    <property type="protein sequence ID" value="KAK0628917.1"/>
    <property type="molecule type" value="Genomic_DNA"/>
</dbReference>
<sequence>MASFSISARPPFFRPLALTNPRAWEVHEIVCLCISIVCVCAWKEKARLLLHSPLQSVGPVASRPRGPVLAPLLAL</sequence>
<dbReference type="AlphaFoldDB" id="A0AA39X8K3"/>
<keyword evidence="2" id="KW-1185">Reference proteome</keyword>
<proteinExistence type="predicted"/>
<evidence type="ECO:0000313" key="2">
    <source>
        <dbReference type="Proteomes" id="UP001174934"/>
    </source>
</evidence>
<evidence type="ECO:0000313" key="1">
    <source>
        <dbReference type="EMBL" id="KAK0628917.1"/>
    </source>
</evidence>
<gene>
    <name evidence="1" type="ORF">B0T17DRAFT_524074</name>
</gene>
<organism evidence="1 2">
    <name type="scientific">Bombardia bombarda</name>
    <dbReference type="NCBI Taxonomy" id="252184"/>
    <lineage>
        <taxon>Eukaryota</taxon>
        <taxon>Fungi</taxon>
        <taxon>Dikarya</taxon>
        <taxon>Ascomycota</taxon>
        <taxon>Pezizomycotina</taxon>
        <taxon>Sordariomycetes</taxon>
        <taxon>Sordariomycetidae</taxon>
        <taxon>Sordariales</taxon>
        <taxon>Lasiosphaeriaceae</taxon>
        <taxon>Bombardia</taxon>
    </lineage>
</organism>
<accession>A0AA39X8K3</accession>
<reference evidence="1" key="1">
    <citation type="submission" date="2023-06" db="EMBL/GenBank/DDBJ databases">
        <title>Genome-scale phylogeny and comparative genomics of the fungal order Sordariales.</title>
        <authorList>
            <consortium name="Lawrence Berkeley National Laboratory"/>
            <person name="Hensen N."/>
            <person name="Bonometti L."/>
            <person name="Westerberg I."/>
            <person name="Brannstrom I.O."/>
            <person name="Guillou S."/>
            <person name="Cros-Aarteil S."/>
            <person name="Calhoun S."/>
            <person name="Haridas S."/>
            <person name="Kuo A."/>
            <person name="Mondo S."/>
            <person name="Pangilinan J."/>
            <person name="Riley R."/>
            <person name="LaButti K."/>
            <person name="Andreopoulos B."/>
            <person name="Lipzen A."/>
            <person name="Chen C."/>
            <person name="Yanf M."/>
            <person name="Daum C."/>
            <person name="Ng V."/>
            <person name="Clum A."/>
            <person name="Steindorff A."/>
            <person name="Ohm R."/>
            <person name="Martin F."/>
            <person name="Silar P."/>
            <person name="Natvig D."/>
            <person name="Lalanne C."/>
            <person name="Gautier V."/>
            <person name="Ament-velasquez S.L."/>
            <person name="Kruys A."/>
            <person name="Hutchinson M.I."/>
            <person name="Powell A.J."/>
            <person name="Barry K."/>
            <person name="Miller A.N."/>
            <person name="Grigoriev I.V."/>
            <person name="Debuchy R."/>
            <person name="Gladieux P."/>
            <person name="Thoren M.H."/>
            <person name="Johannesson H."/>
        </authorList>
    </citation>
    <scope>NUCLEOTIDE SEQUENCE</scope>
    <source>
        <strain evidence="1">SMH3391-2</strain>
    </source>
</reference>